<dbReference type="EMBL" id="CP053452">
    <property type="protein sequence ID" value="QJW93649.1"/>
    <property type="molecule type" value="Genomic_DNA"/>
</dbReference>
<dbReference type="PROSITE" id="PS50011">
    <property type="entry name" value="PROTEIN_KINASE_DOM"/>
    <property type="match status" value="1"/>
</dbReference>
<keyword evidence="6 7" id="KW-0067">ATP-binding</keyword>
<evidence type="ECO:0000256" key="8">
    <source>
        <dbReference type="SAM" id="MobiDB-lite"/>
    </source>
</evidence>
<keyword evidence="4 7" id="KW-0547">Nucleotide-binding</keyword>
<dbReference type="PANTHER" id="PTHR43289:SF6">
    <property type="entry name" value="SERINE_THREONINE-PROTEIN KINASE NEKL-3"/>
    <property type="match status" value="1"/>
</dbReference>
<evidence type="ECO:0000256" key="4">
    <source>
        <dbReference type="ARBA" id="ARBA00022741"/>
    </source>
</evidence>
<dbReference type="InterPro" id="IPR000719">
    <property type="entry name" value="Prot_kinase_dom"/>
</dbReference>
<dbReference type="PROSITE" id="PS00107">
    <property type="entry name" value="PROTEIN_KINASE_ATP"/>
    <property type="match status" value="1"/>
</dbReference>
<name>A0A6M5YHU8_9BACT</name>
<keyword evidence="3" id="KW-0808">Transferase</keyword>
<feature type="region of interest" description="Disordered" evidence="8">
    <location>
        <begin position="326"/>
        <end position="364"/>
    </location>
</feature>
<keyword evidence="2" id="KW-0723">Serine/threonine-protein kinase</keyword>
<sequence>MRTPAVPDPTVTLIAQPDGTALPPPERRDLDPPPLPPRPTDSAFPRVRGYEIVGVVGCGGMGVVYEARHRDLNRRVAIKTLKGEALADPEFRERFRAEAGAIARLQHPNIIQVFEVGTVDTQPFETHPSPFIALEFVDGGSLAERTRAPQPPRYAAEMVKTLARAAHAAHRLGVIHRDLKPANVLLTRGGEPKIADFGIAKQIGDDPGASDRAPRAGTVTRAGTVMGTPEYMAPEHLNGREATPAVDVYALGVILYELLTARVPFQGATFTDTMLLAMRQEPVPPRRLQPGIPRDLETICLKCLEKDPKKRYASAEALADDLALWAGRPDHPGARGRAGGADAPLGRAEPDDRARWRSWSSSSP</sequence>
<evidence type="ECO:0000256" key="3">
    <source>
        <dbReference type="ARBA" id="ARBA00022679"/>
    </source>
</evidence>
<dbReference type="CDD" id="cd14014">
    <property type="entry name" value="STKc_PknB_like"/>
    <property type="match status" value="1"/>
</dbReference>
<evidence type="ECO:0000313" key="10">
    <source>
        <dbReference type="EMBL" id="QJW93649.1"/>
    </source>
</evidence>
<evidence type="ECO:0000256" key="1">
    <source>
        <dbReference type="ARBA" id="ARBA00012513"/>
    </source>
</evidence>
<evidence type="ECO:0000256" key="2">
    <source>
        <dbReference type="ARBA" id="ARBA00022527"/>
    </source>
</evidence>
<dbReference type="GO" id="GO:0004674">
    <property type="term" value="F:protein serine/threonine kinase activity"/>
    <property type="evidence" value="ECO:0007669"/>
    <property type="project" value="UniProtKB-KW"/>
</dbReference>
<keyword evidence="5" id="KW-0418">Kinase</keyword>
<dbReference type="Gene3D" id="1.10.510.10">
    <property type="entry name" value="Transferase(Phosphotransferase) domain 1"/>
    <property type="match status" value="1"/>
</dbReference>
<evidence type="ECO:0000256" key="6">
    <source>
        <dbReference type="ARBA" id="ARBA00022840"/>
    </source>
</evidence>
<dbReference type="PANTHER" id="PTHR43289">
    <property type="entry name" value="MITOGEN-ACTIVATED PROTEIN KINASE KINASE KINASE 20-RELATED"/>
    <property type="match status" value="1"/>
</dbReference>
<feature type="region of interest" description="Disordered" evidence="8">
    <location>
        <begin position="1"/>
        <end position="43"/>
    </location>
</feature>
<reference evidence="11" key="1">
    <citation type="submission" date="2020-05" db="EMBL/GenBank/DDBJ databases">
        <title>Frigoriglobus tundricola gen. nov., sp. nov., a psychrotolerant cellulolytic planctomycete of the family Gemmataceae with two divergent copies of 16S rRNA gene.</title>
        <authorList>
            <person name="Kulichevskaya I.S."/>
            <person name="Ivanova A.A."/>
            <person name="Naumoff D.G."/>
            <person name="Beletsky A.V."/>
            <person name="Rijpstra W.I.C."/>
            <person name="Sinninghe Damste J.S."/>
            <person name="Mardanov A.V."/>
            <person name="Ravin N.V."/>
            <person name="Dedysh S.N."/>
        </authorList>
    </citation>
    <scope>NUCLEOTIDE SEQUENCE [LARGE SCALE GENOMIC DNA]</scope>
    <source>
        <strain evidence="11">PL17</strain>
    </source>
</reference>
<keyword evidence="11" id="KW-1185">Reference proteome</keyword>
<dbReference type="AlphaFoldDB" id="A0A6M5YHU8"/>
<dbReference type="KEGG" id="ftj:FTUN_1157"/>
<dbReference type="SMART" id="SM00220">
    <property type="entry name" value="S_TKc"/>
    <property type="match status" value="1"/>
</dbReference>
<dbReference type="Pfam" id="PF00069">
    <property type="entry name" value="Pkinase"/>
    <property type="match status" value="1"/>
</dbReference>
<protein>
    <recommendedName>
        <fullName evidence="1">non-specific serine/threonine protein kinase</fullName>
        <ecNumber evidence="1">2.7.11.1</ecNumber>
    </recommendedName>
</protein>
<dbReference type="Proteomes" id="UP000503447">
    <property type="component" value="Chromosome"/>
</dbReference>
<feature type="domain" description="Protein kinase" evidence="9">
    <location>
        <begin position="50"/>
        <end position="324"/>
    </location>
</feature>
<dbReference type="EC" id="2.7.11.1" evidence="1"/>
<dbReference type="InterPro" id="IPR008271">
    <property type="entry name" value="Ser/Thr_kinase_AS"/>
</dbReference>
<proteinExistence type="predicted"/>
<dbReference type="InterPro" id="IPR011009">
    <property type="entry name" value="Kinase-like_dom_sf"/>
</dbReference>
<dbReference type="SUPFAM" id="SSF56112">
    <property type="entry name" value="Protein kinase-like (PK-like)"/>
    <property type="match status" value="1"/>
</dbReference>
<feature type="binding site" evidence="7">
    <location>
        <position position="79"/>
    </location>
    <ligand>
        <name>ATP</name>
        <dbReference type="ChEBI" id="CHEBI:30616"/>
    </ligand>
</feature>
<evidence type="ECO:0000256" key="7">
    <source>
        <dbReference type="PROSITE-ProRule" id="PRU10141"/>
    </source>
</evidence>
<evidence type="ECO:0000259" key="9">
    <source>
        <dbReference type="PROSITE" id="PS50011"/>
    </source>
</evidence>
<evidence type="ECO:0000313" key="11">
    <source>
        <dbReference type="Proteomes" id="UP000503447"/>
    </source>
</evidence>
<dbReference type="FunFam" id="1.10.510.10:FF:000021">
    <property type="entry name" value="Serine/threonine protein kinase"/>
    <property type="match status" value="1"/>
</dbReference>
<dbReference type="InterPro" id="IPR017441">
    <property type="entry name" value="Protein_kinase_ATP_BS"/>
</dbReference>
<organism evidence="10 11">
    <name type="scientific">Frigoriglobus tundricola</name>
    <dbReference type="NCBI Taxonomy" id="2774151"/>
    <lineage>
        <taxon>Bacteria</taxon>
        <taxon>Pseudomonadati</taxon>
        <taxon>Planctomycetota</taxon>
        <taxon>Planctomycetia</taxon>
        <taxon>Gemmatales</taxon>
        <taxon>Gemmataceae</taxon>
        <taxon>Frigoriglobus</taxon>
    </lineage>
</organism>
<evidence type="ECO:0000256" key="5">
    <source>
        <dbReference type="ARBA" id="ARBA00022777"/>
    </source>
</evidence>
<dbReference type="GO" id="GO:0005524">
    <property type="term" value="F:ATP binding"/>
    <property type="evidence" value="ECO:0007669"/>
    <property type="project" value="UniProtKB-UniRule"/>
</dbReference>
<dbReference type="PROSITE" id="PS00108">
    <property type="entry name" value="PROTEIN_KINASE_ST"/>
    <property type="match status" value="1"/>
</dbReference>
<dbReference type="Gene3D" id="3.30.200.20">
    <property type="entry name" value="Phosphorylase Kinase, domain 1"/>
    <property type="match status" value="1"/>
</dbReference>
<gene>
    <name evidence="10" type="ORF">FTUN_1157</name>
</gene>
<dbReference type="RefSeq" id="WP_171469807.1">
    <property type="nucleotide sequence ID" value="NZ_CP053452.2"/>
</dbReference>
<accession>A0A6M5YHU8</accession>